<gene>
    <name evidence="2" type="ORF">SIL79_20265</name>
    <name evidence="3" type="ORF">SIL79_20570</name>
</gene>
<dbReference type="Proteomes" id="UP001272773">
    <property type="component" value="Unassembled WGS sequence"/>
</dbReference>
<proteinExistence type="predicted"/>
<evidence type="ECO:0000313" key="3">
    <source>
        <dbReference type="EMBL" id="MDX6018666.1"/>
    </source>
</evidence>
<feature type="region of interest" description="Disordered" evidence="1">
    <location>
        <begin position="78"/>
        <end position="109"/>
    </location>
</feature>
<dbReference type="GeneID" id="88625956"/>
<name>A0ABU4QIF6_9GAMM</name>
<comment type="caution">
    <text evidence="3">The sequence shown here is derived from an EMBL/GenBank/DDBJ whole genome shotgun (WGS) entry which is preliminary data.</text>
</comment>
<reference evidence="3 4" key="1">
    <citation type="submission" date="2023-11" db="EMBL/GenBank/DDBJ databases">
        <title>MicrobeMod: A computational toolkit for identifying prokaryotic methylation and restriction-modification with nanopore sequencing.</title>
        <authorList>
            <person name="Crits-Christoph A."/>
            <person name="Kang S.C."/>
            <person name="Lee H."/>
            <person name="Ostrov N."/>
        </authorList>
    </citation>
    <scope>NUCLEOTIDE SEQUENCE [LARGE SCALE GENOMIC DNA]</scope>
    <source>
        <strain evidence="3 4">ATCC BAA-2732</strain>
    </source>
</reference>
<dbReference type="EMBL" id="JAWXXR010000001">
    <property type="protein sequence ID" value="MDX6018607.1"/>
    <property type="molecule type" value="Genomic_DNA"/>
</dbReference>
<evidence type="ECO:0000256" key="1">
    <source>
        <dbReference type="SAM" id="MobiDB-lite"/>
    </source>
</evidence>
<keyword evidence="4" id="KW-1185">Reference proteome</keyword>
<dbReference type="EMBL" id="JAWXXR010000002">
    <property type="protein sequence ID" value="MDX6018666.1"/>
    <property type="molecule type" value="Genomic_DNA"/>
</dbReference>
<evidence type="ECO:0000313" key="2">
    <source>
        <dbReference type="EMBL" id="MDX6018607.1"/>
    </source>
</evidence>
<organism evidence="3 4">
    <name type="scientific">Shewanella indica</name>
    <dbReference type="NCBI Taxonomy" id="768528"/>
    <lineage>
        <taxon>Bacteria</taxon>
        <taxon>Pseudomonadati</taxon>
        <taxon>Pseudomonadota</taxon>
        <taxon>Gammaproteobacteria</taxon>
        <taxon>Alteromonadales</taxon>
        <taxon>Shewanellaceae</taxon>
        <taxon>Shewanella</taxon>
    </lineage>
</organism>
<evidence type="ECO:0000313" key="4">
    <source>
        <dbReference type="Proteomes" id="UP001272773"/>
    </source>
</evidence>
<accession>A0ABU4QIF6</accession>
<dbReference type="RefSeq" id="WP_319619930.1">
    <property type="nucleotide sequence ID" value="NZ_JAWXXR010000001.1"/>
</dbReference>
<protein>
    <recommendedName>
        <fullName evidence="5">DUF4102 domain-containing protein</fullName>
    </recommendedName>
</protein>
<sequence length="109" mass="11634">MQTLTLEQLRATTAAGGVTGVTLKAQGGVFYVAVTTRAGKAVLVLTRSKEPRGFADPRKAMELLRGVGIATGDFDITQWNPKQGSLRPSRPDAARAMKNAHSARKQQNA</sequence>
<evidence type="ECO:0008006" key="5">
    <source>
        <dbReference type="Google" id="ProtNLM"/>
    </source>
</evidence>